<protein>
    <submittedName>
        <fullName evidence="3">Uncharacterized protein</fullName>
    </submittedName>
</protein>
<feature type="region of interest" description="Disordered" evidence="1">
    <location>
        <begin position="361"/>
        <end position="387"/>
    </location>
</feature>
<keyword evidence="2" id="KW-0472">Membrane</keyword>
<keyword evidence="2" id="KW-0812">Transmembrane</keyword>
<dbReference type="RefSeq" id="XP_066627683.1">
    <property type="nucleotide sequence ID" value="XM_066781871.1"/>
</dbReference>
<evidence type="ECO:0000313" key="3">
    <source>
        <dbReference type="EMBL" id="KAL0253039.1"/>
    </source>
</evidence>
<evidence type="ECO:0000313" key="4">
    <source>
        <dbReference type="Proteomes" id="UP001430584"/>
    </source>
</evidence>
<dbReference type="EMBL" id="JAJVCZ030000013">
    <property type="protein sequence ID" value="KAL0253039.1"/>
    <property type="molecule type" value="Genomic_DNA"/>
</dbReference>
<feature type="transmembrane region" description="Helical" evidence="2">
    <location>
        <begin position="34"/>
        <end position="54"/>
    </location>
</feature>
<evidence type="ECO:0000256" key="2">
    <source>
        <dbReference type="SAM" id="Phobius"/>
    </source>
</evidence>
<feature type="compositionally biased region" description="Low complexity" evidence="1">
    <location>
        <begin position="361"/>
        <end position="385"/>
    </location>
</feature>
<gene>
    <name evidence="3" type="ORF">SLS55_010489</name>
</gene>
<organism evidence="3 4">
    <name type="scientific">Diplodia seriata</name>
    <dbReference type="NCBI Taxonomy" id="420778"/>
    <lineage>
        <taxon>Eukaryota</taxon>
        <taxon>Fungi</taxon>
        <taxon>Dikarya</taxon>
        <taxon>Ascomycota</taxon>
        <taxon>Pezizomycotina</taxon>
        <taxon>Dothideomycetes</taxon>
        <taxon>Dothideomycetes incertae sedis</taxon>
        <taxon>Botryosphaeriales</taxon>
        <taxon>Botryosphaeriaceae</taxon>
        <taxon>Diplodia</taxon>
    </lineage>
</organism>
<name>A0ABR3BY25_9PEZI</name>
<accession>A0ABR3BY25</accession>
<dbReference type="Proteomes" id="UP001430584">
    <property type="component" value="Unassembled WGS sequence"/>
</dbReference>
<keyword evidence="4" id="KW-1185">Reference proteome</keyword>
<feature type="transmembrane region" description="Helical" evidence="2">
    <location>
        <begin position="66"/>
        <end position="91"/>
    </location>
</feature>
<proteinExistence type="predicted"/>
<keyword evidence="2" id="KW-1133">Transmembrane helix</keyword>
<evidence type="ECO:0000256" key="1">
    <source>
        <dbReference type="SAM" id="MobiDB-lite"/>
    </source>
</evidence>
<feature type="region of interest" description="Disordered" evidence="1">
    <location>
        <begin position="119"/>
        <end position="141"/>
    </location>
</feature>
<feature type="transmembrane region" description="Helical" evidence="2">
    <location>
        <begin position="192"/>
        <end position="214"/>
    </location>
</feature>
<comment type="caution">
    <text evidence="3">The sequence shown here is derived from an EMBL/GenBank/DDBJ whole genome shotgun (WGS) entry which is preliminary data.</text>
</comment>
<dbReference type="GeneID" id="92014574"/>
<reference evidence="3 4" key="1">
    <citation type="submission" date="2024-02" db="EMBL/GenBank/DDBJ databases">
        <title>De novo assembly and annotation of 12 fungi associated with fruit tree decline syndrome in Ontario, Canada.</title>
        <authorList>
            <person name="Sulman M."/>
            <person name="Ellouze W."/>
            <person name="Ilyukhin E."/>
        </authorList>
    </citation>
    <scope>NUCLEOTIDE SEQUENCE [LARGE SCALE GENOMIC DNA]</scope>
    <source>
        <strain evidence="3 4">FDS-637</strain>
    </source>
</reference>
<sequence length="479" mass="53879">MKRGALASGLISEDYIIPVHGCARHEYLRTYDDVLGQLGTLYLTGLLTYTHLLWVRGESIWDWRPFFFLLSPLTVVVQHLLATSTVFFHFFRSKLKSDEHSFDIRIPLRVLFGRVPPTSATEPTGESLLPQEKASSPPTPTHANDFSTLLGPAKTLGVLAQFASLVCYITYCVFSIRLFLRRRSHDPASLVNADFLALQLSIAGLFLALLSLPYTPFLSIRVFTEPVPVLPPSYRKSTLHRVILFSRDSSSPALYAPRYAPSLFTYLQQFRQIFYFEAINAFLIFTDLGTVPPIPLHAVIANYDSFGAIPLPPLREDYYFVEVGGRLLFAAFMLRGVREAVRGRRLWEKEALAAQQALLEPPTATGTSSSSSSADPSPSASSSSASEERDGGVVTVVWAWVKTFAADPLAYTPSISTMFPYLMVAGSAMAIWNRLWPQMADWERWPADVPCPEQWRDPLVGKWEGLWEWWWLGEKLTRD</sequence>
<feature type="transmembrane region" description="Helical" evidence="2">
    <location>
        <begin position="158"/>
        <end position="180"/>
    </location>
</feature>